<proteinExistence type="inferred from homology"/>
<feature type="region of interest" description="Disordered" evidence="11">
    <location>
        <begin position="234"/>
        <end position="285"/>
    </location>
</feature>
<evidence type="ECO:0000256" key="2">
    <source>
        <dbReference type="ARBA" id="ARBA00004123"/>
    </source>
</evidence>
<dbReference type="PROSITE" id="PS51745">
    <property type="entry name" value="PB1"/>
    <property type="match status" value="1"/>
</dbReference>
<evidence type="ECO:0000313" key="13">
    <source>
        <dbReference type="EMBL" id="WOL18252.1"/>
    </source>
</evidence>
<accession>A0AAQ3L053</accession>
<keyword evidence="7 10" id="KW-0804">Transcription</keyword>
<comment type="similarity">
    <text evidence="3 10">Belongs to the Aux/IAA family.</text>
</comment>
<evidence type="ECO:0000256" key="3">
    <source>
        <dbReference type="ARBA" id="ARBA00006728"/>
    </source>
</evidence>
<evidence type="ECO:0000256" key="11">
    <source>
        <dbReference type="SAM" id="MobiDB-lite"/>
    </source>
</evidence>
<dbReference type="GO" id="GO:0009734">
    <property type="term" value="P:auxin-activated signaling pathway"/>
    <property type="evidence" value="ECO:0007669"/>
    <property type="project" value="UniProtKB-UniRule"/>
</dbReference>
<dbReference type="PANTHER" id="PTHR31734:SF6">
    <property type="entry name" value="AUXIN-RESPONSIVE PROTEIN IAA11"/>
    <property type="match status" value="1"/>
</dbReference>
<keyword evidence="8 10" id="KW-0539">Nucleus</keyword>
<feature type="compositionally biased region" description="Low complexity" evidence="11">
    <location>
        <begin position="234"/>
        <end position="250"/>
    </location>
</feature>
<keyword evidence="9 10" id="KW-0927">Auxin signaling pathway</keyword>
<reference evidence="13 14" key="1">
    <citation type="submission" date="2023-10" db="EMBL/GenBank/DDBJ databases">
        <title>Chromosome-scale genome assembly provides insights into flower coloration mechanisms of Canna indica.</title>
        <authorList>
            <person name="Li C."/>
        </authorList>
    </citation>
    <scope>NUCLEOTIDE SEQUENCE [LARGE SCALE GENOMIC DNA]</scope>
    <source>
        <tissue evidence="13">Flower</tissue>
    </source>
</reference>
<evidence type="ECO:0000259" key="12">
    <source>
        <dbReference type="PROSITE" id="PS51745"/>
    </source>
</evidence>
<dbReference type="InterPro" id="IPR003311">
    <property type="entry name" value="AUX_IAA"/>
</dbReference>
<evidence type="ECO:0000256" key="1">
    <source>
        <dbReference type="ARBA" id="ARBA00002159"/>
    </source>
</evidence>
<evidence type="ECO:0000313" key="14">
    <source>
        <dbReference type="Proteomes" id="UP001327560"/>
    </source>
</evidence>
<dbReference type="EMBL" id="CP136897">
    <property type="protein sequence ID" value="WOL18252.1"/>
    <property type="molecule type" value="Genomic_DNA"/>
</dbReference>
<dbReference type="GO" id="GO:0005634">
    <property type="term" value="C:nucleus"/>
    <property type="evidence" value="ECO:0007669"/>
    <property type="project" value="UniProtKB-SubCell"/>
</dbReference>
<dbReference type="InterPro" id="IPR053793">
    <property type="entry name" value="PB1-like"/>
</dbReference>
<evidence type="ECO:0000256" key="9">
    <source>
        <dbReference type="ARBA" id="ARBA00023294"/>
    </source>
</evidence>
<evidence type="ECO:0000256" key="4">
    <source>
        <dbReference type="ARBA" id="ARBA00011726"/>
    </source>
</evidence>
<gene>
    <name evidence="13" type="ORF">Cni_G27045</name>
</gene>
<evidence type="ECO:0000256" key="6">
    <source>
        <dbReference type="ARBA" id="ARBA00023015"/>
    </source>
</evidence>
<feature type="domain" description="PB1" evidence="12">
    <location>
        <begin position="340"/>
        <end position="436"/>
    </location>
</feature>
<dbReference type="Pfam" id="PF02309">
    <property type="entry name" value="AUX_IAA"/>
    <property type="match status" value="1"/>
</dbReference>
<keyword evidence="6 10" id="KW-0805">Transcription regulation</keyword>
<keyword evidence="5 10" id="KW-0678">Repressor</keyword>
<dbReference type="PANTHER" id="PTHR31734">
    <property type="entry name" value="AUXIN-RESPONSIVE PROTEIN IAA17"/>
    <property type="match status" value="1"/>
</dbReference>
<evidence type="ECO:0000256" key="10">
    <source>
        <dbReference type="RuleBase" id="RU004549"/>
    </source>
</evidence>
<comment type="function">
    <text evidence="1 10">Aux/IAA proteins are short-lived transcriptional factors that function as repressors of early auxin response genes at low auxin concentrations.</text>
</comment>
<dbReference type="Gene3D" id="3.10.20.90">
    <property type="entry name" value="Phosphatidylinositol 3-kinase Catalytic Subunit, Chain A, domain 1"/>
    <property type="match status" value="1"/>
</dbReference>
<evidence type="ECO:0000256" key="8">
    <source>
        <dbReference type="ARBA" id="ARBA00023242"/>
    </source>
</evidence>
<dbReference type="SUPFAM" id="SSF54277">
    <property type="entry name" value="CAD &amp; PB1 domains"/>
    <property type="match status" value="1"/>
</dbReference>
<comment type="subcellular location">
    <subcellularLocation>
        <location evidence="2 10">Nucleus</location>
    </subcellularLocation>
</comment>
<dbReference type="InterPro" id="IPR033389">
    <property type="entry name" value="AUX/IAA_dom"/>
</dbReference>
<dbReference type="AlphaFoldDB" id="A0AAQ3L053"/>
<sequence>MAFLRLRGDVTLVTGSRVFVFGVSRSVGPWPSLRVKGNGVACRRWERVCAKREQKVVGVHHHLGALGMGPGSCTEAMSTWFHEGHFVGPEVNVSRDWWWGGGCSPWPSRSSAIKRVRSPPCSAHSSRFREREREKEKMMEGVCGFDGGVASPGSVSSVSKVAAPEDLVVEDVGGGAATAEAEEEELVGNDRSDYDDELELGLTLGAARRGRVVPARWGPCCRILTAKDFPSLASLASPRSPSASSVSSSSGTNLAATGVAGTKRAAESASPDVGGSPHPPSQVVVGWPPIRAFRMNSLFNHSKDSSPETDSAVAIKKTNVIKDQRSHKDQESRGTAMRSSLFVKVKMDGDPIGRKVDLTAHHSYESLAISLELMFQKPSMAASAVHGAMVLKLLDGSSEFALTYEDRDGDWMLVGDVPWGMFLETVKRLRIMRTSDANGLSKSFHFGKHQDFYPLRRPVD</sequence>
<evidence type="ECO:0000256" key="5">
    <source>
        <dbReference type="ARBA" id="ARBA00022491"/>
    </source>
</evidence>
<protein>
    <recommendedName>
        <fullName evidence="10">Auxin-responsive protein</fullName>
    </recommendedName>
</protein>
<name>A0AAQ3L053_9LILI</name>
<organism evidence="13 14">
    <name type="scientific">Canna indica</name>
    <name type="common">Indian-shot</name>
    <dbReference type="NCBI Taxonomy" id="4628"/>
    <lineage>
        <taxon>Eukaryota</taxon>
        <taxon>Viridiplantae</taxon>
        <taxon>Streptophyta</taxon>
        <taxon>Embryophyta</taxon>
        <taxon>Tracheophyta</taxon>
        <taxon>Spermatophyta</taxon>
        <taxon>Magnoliopsida</taxon>
        <taxon>Liliopsida</taxon>
        <taxon>Zingiberales</taxon>
        <taxon>Cannaceae</taxon>
        <taxon>Canna</taxon>
    </lineage>
</organism>
<keyword evidence="14" id="KW-1185">Reference proteome</keyword>
<dbReference type="Proteomes" id="UP001327560">
    <property type="component" value="Chromosome 8"/>
</dbReference>
<evidence type="ECO:0000256" key="7">
    <source>
        <dbReference type="ARBA" id="ARBA00023163"/>
    </source>
</evidence>
<dbReference type="GO" id="GO:0006355">
    <property type="term" value="P:regulation of DNA-templated transcription"/>
    <property type="evidence" value="ECO:0007669"/>
    <property type="project" value="InterPro"/>
</dbReference>
<comment type="subunit">
    <text evidence="4 10">Homodimers and heterodimers.</text>
</comment>